<feature type="transmembrane region" description="Helical" evidence="1">
    <location>
        <begin position="32"/>
        <end position="53"/>
    </location>
</feature>
<evidence type="ECO:0000256" key="1">
    <source>
        <dbReference type="SAM" id="Phobius"/>
    </source>
</evidence>
<sequence>MLKTYNTDLKADLRKRNSFTDEIQFSSYDIKACMVILAVFAVLLLSVISVVTAQNPSFIY</sequence>
<keyword evidence="3" id="KW-1185">Reference proteome</keyword>
<name>A0A2U1S651_9EURY</name>
<organism evidence="2 3">
    <name type="scientific">Methanobrevibacter woesei</name>
    <dbReference type="NCBI Taxonomy" id="190976"/>
    <lineage>
        <taxon>Archaea</taxon>
        <taxon>Methanobacteriati</taxon>
        <taxon>Methanobacteriota</taxon>
        <taxon>Methanomada group</taxon>
        <taxon>Methanobacteria</taxon>
        <taxon>Methanobacteriales</taxon>
        <taxon>Methanobacteriaceae</taxon>
        <taxon>Methanobrevibacter</taxon>
    </lineage>
</organism>
<dbReference type="EMBL" id="MZGU01000006">
    <property type="protein sequence ID" value="PWB85057.1"/>
    <property type="molecule type" value="Genomic_DNA"/>
</dbReference>
<protein>
    <submittedName>
        <fullName evidence="2">Uncharacterized protein</fullName>
    </submittedName>
</protein>
<keyword evidence="1" id="KW-0812">Transmembrane</keyword>
<dbReference type="Proteomes" id="UP000245577">
    <property type="component" value="Unassembled WGS sequence"/>
</dbReference>
<gene>
    <name evidence="2" type="ORF">MBBWO_13710</name>
</gene>
<keyword evidence="1" id="KW-0472">Membrane</keyword>
<proteinExistence type="predicted"/>
<evidence type="ECO:0000313" key="2">
    <source>
        <dbReference type="EMBL" id="PWB85057.1"/>
    </source>
</evidence>
<evidence type="ECO:0000313" key="3">
    <source>
        <dbReference type="Proteomes" id="UP000245577"/>
    </source>
</evidence>
<dbReference type="AlphaFoldDB" id="A0A2U1S651"/>
<accession>A0A2U1S651</accession>
<dbReference type="OrthoDB" id="78181at2157"/>
<keyword evidence="1" id="KW-1133">Transmembrane helix</keyword>
<comment type="caution">
    <text evidence="2">The sequence shown here is derived from an EMBL/GenBank/DDBJ whole genome shotgun (WGS) entry which is preliminary data.</text>
</comment>
<dbReference type="RefSeq" id="WP_116670150.1">
    <property type="nucleotide sequence ID" value="NZ_CALIUN010000003.1"/>
</dbReference>
<reference evidence="2 3" key="1">
    <citation type="submission" date="2017-03" db="EMBL/GenBank/DDBJ databases">
        <title>Genome sequence of Methanobrevibacter wosei.</title>
        <authorList>
            <person name="Poehlein A."/>
            <person name="Seedorf H."/>
            <person name="Daniel R."/>
        </authorList>
    </citation>
    <scope>NUCLEOTIDE SEQUENCE [LARGE SCALE GENOMIC DNA]</scope>
    <source>
        <strain evidence="2 3">DSM 11979</strain>
    </source>
</reference>